<dbReference type="InterPro" id="IPR039448">
    <property type="entry name" value="Beta_helix"/>
</dbReference>
<feature type="domain" description="Right handed beta helix" evidence="2">
    <location>
        <begin position="859"/>
        <end position="1006"/>
    </location>
</feature>
<feature type="domain" description="DUF11" evidence="1">
    <location>
        <begin position="1547"/>
        <end position="1644"/>
    </location>
</feature>
<dbReference type="InterPro" id="IPR006626">
    <property type="entry name" value="PbH1"/>
</dbReference>
<evidence type="ECO:0000259" key="1">
    <source>
        <dbReference type="Pfam" id="PF01345"/>
    </source>
</evidence>
<dbReference type="Pfam" id="PF01345">
    <property type="entry name" value="DUF11"/>
    <property type="match status" value="1"/>
</dbReference>
<dbReference type="PANTHER" id="PTHR34819">
    <property type="entry name" value="LARGE CYSTEINE-RICH PERIPLASMIC PROTEIN OMCB"/>
    <property type="match status" value="1"/>
</dbReference>
<dbReference type="InterPro" id="IPR001434">
    <property type="entry name" value="OmcB-like_DUF11"/>
</dbReference>
<dbReference type="InterPro" id="IPR051172">
    <property type="entry name" value="Chlamydia_OmcB"/>
</dbReference>
<name>A0A849SJA7_UNCEI</name>
<dbReference type="NCBIfam" id="TIGR01451">
    <property type="entry name" value="B_ant_repeat"/>
    <property type="match status" value="2"/>
</dbReference>
<dbReference type="InterPro" id="IPR022441">
    <property type="entry name" value="Para_beta_helix_rpt-2"/>
</dbReference>
<sequence length="1646" mass="164399">MRARLVVAALVFGTIGALVAPPSLVHAQIVRAFGTRFTANTNGDVTLIGNTLMSCNGGGTCTNGRNGTGASLNNNDFTMTYVDVDGDGTTTSSSTATLTLPAGATVLWAGLYWSGNSNAAARNQCRFSTPVAAYATQTATQLDASGTVYQGFREVTALVQAGGNGLYRVANVQSTNNTTNVFAGWGLVVAYGLATDPPRNLVVFDGYAQVAPGATVALTVNGFVTPPAGAVNSRLGVLAGEGDRGFTGDRFQLNSTILSDGANPADNFFNSSVSRLGANVTTKNPNYVNQLGWDVDLISANGVLPNNATSATITLSSVDDRYYPGVVTFATDLYAPVVSGNAFQKRVTDLNGGAAQPGDVLEYTLQLRNLGNDNATQLVARDTLPANSTYVPGSIVVVSGANAGAKSDATGDDQAEYEAASRRVTVRLGSGATAAAGGTLAPTVATSVRFRIRINVPTPSADLVSNQASNSFIAQQIGAALTARSDSDTLTAGDQPAVVTVDAPRIAGTVFEDVNYGGGAGRSLIAAAGVVRPGARVELYDAAGNFAQGAITDAAGLFTFDGWSPGSYQVRVVSSTVLSSRTGAVAGLLPVQTFRTTAAAGTALADVNRVGGESPWLPDAAPNLTAQTLGALTSASATPHSLAPVTLGTADLAGLDFGFNFDTVVHARDVGQGSLAQFLINANALGNGGLAQSGLTAGTEHSLFMVSDGAVHPGLRAGLPNLLSGGVVRIAVVTVLPSITGAFTRIDGATQSANVGNALAGSIGAGGTVGVDGLTLPSLARPEVAIVDSSGQAIGLDVQGTDVTIANLAIYGFGLASGSDASADVRVGAAASRTRISDCAIGATASSFSDPGAAARSAGDHLRVLGADDGVIERCLVGFGAGNGIALNGGSDRWLIDACEIRGNAIGTGARNGVSLESATTTTIRGCAILAHHGAGVDAVGAGGSHTVENCTVDGNGNGITAGTETPGLRMSGNGNRVDRNRLTNNYGAGILVSATASGNTITRNRMSGNGTLTNSGGGAASNQLGIDLLAAADNAAAGTTPYRTRNDLNDADAGANGLLNFPVIHSAVLANGQFTLTGWARPGSTIEVFVAAVDPSGFGEGDSYVGTFVEGSGADLDGSSFVYGPIVNGIDQGSDNTNRFRFTVAVPGGVGPGVRLTATATVASNTSEFSGLVSVTAGVALSGFGYADADHDAQKDASENGSGLTLWAKLISVASPASALDVVSVDAVSGAYAFGFVTSGAWNVVLDDNASATDVSATAPAGRLLTEAPSGSRLVNVATSDVANQNFGLWFGSRASGRVFRDDGTAGGIPNDGVAQPGEPGISSACVRAVHTACPGGQCDSTLSDAAGGFTLWWPASAATPGARIVEVNPVTWLSTGGTGGTSGGTYARATDAITHTPVNGLEVTALGFGDVPPNQLVAPGLGAGVAGSSVAYAHTFTAGSTGSVSFGATQSASPPLPGWGWTLIRDLDCDGVVDPGEPAITSPLALATGQVMCLVLRHATPNGAPAGAAELVTLSASMSYVNAAPILVSEVQTSDRTTVIDAGALRLAKSVDLANARPGDVLTYTITYTNLGPAPLSSIVINDATPAWTTFDSGGCGALGSGLSGCGLTVSPAVGAAGAVRWTLTGALAPGASGSVTFRVRVGA</sequence>
<reference evidence="3 4" key="1">
    <citation type="submission" date="2020-04" db="EMBL/GenBank/DDBJ databases">
        <title>Metagenomic profiling of ammonia- and methane-oxidizing microorganisms in a Dutch drinking water treatment plant.</title>
        <authorList>
            <person name="Poghosyan L."/>
            <person name="Leucker S."/>
        </authorList>
    </citation>
    <scope>NUCLEOTIDE SEQUENCE [LARGE SCALE GENOMIC DNA]</scope>
    <source>
        <strain evidence="3">S-RSF-IL-03</strain>
    </source>
</reference>
<dbReference type="InterPro" id="IPR047589">
    <property type="entry name" value="DUF11_rpt"/>
</dbReference>
<comment type="caution">
    <text evidence="3">The sequence shown here is derived from an EMBL/GenBank/DDBJ whole genome shotgun (WGS) entry which is preliminary data.</text>
</comment>
<organism evidence="3 4">
    <name type="scientific">Eiseniibacteriota bacterium</name>
    <dbReference type="NCBI Taxonomy" id="2212470"/>
    <lineage>
        <taxon>Bacteria</taxon>
        <taxon>Candidatus Eiseniibacteriota</taxon>
    </lineage>
</organism>
<dbReference type="InterPro" id="IPR013783">
    <property type="entry name" value="Ig-like_fold"/>
</dbReference>
<dbReference type="EMBL" id="JABFRW010000070">
    <property type="protein sequence ID" value="NOT33723.1"/>
    <property type="molecule type" value="Genomic_DNA"/>
</dbReference>
<dbReference type="Pfam" id="PF13229">
    <property type="entry name" value="Beta_helix"/>
    <property type="match status" value="1"/>
</dbReference>
<evidence type="ECO:0000313" key="3">
    <source>
        <dbReference type="EMBL" id="NOT33723.1"/>
    </source>
</evidence>
<dbReference type="Gene3D" id="2.160.20.10">
    <property type="entry name" value="Single-stranded right-handed beta-helix, Pectin lyase-like"/>
    <property type="match status" value="1"/>
</dbReference>
<dbReference type="Gene3D" id="2.60.40.740">
    <property type="match status" value="2"/>
</dbReference>
<dbReference type="InterPro" id="IPR011050">
    <property type="entry name" value="Pectin_lyase_fold/virulence"/>
</dbReference>
<evidence type="ECO:0000259" key="2">
    <source>
        <dbReference type="Pfam" id="PF13229"/>
    </source>
</evidence>
<dbReference type="SUPFAM" id="SSF51126">
    <property type="entry name" value="Pectin lyase-like"/>
    <property type="match status" value="1"/>
</dbReference>
<dbReference type="SUPFAM" id="SSF49478">
    <property type="entry name" value="Cna protein B-type domain"/>
    <property type="match status" value="1"/>
</dbReference>
<evidence type="ECO:0000313" key="4">
    <source>
        <dbReference type="Proteomes" id="UP000580839"/>
    </source>
</evidence>
<accession>A0A849SJA7</accession>
<dbReference type="SMART" id="SM00710">
    <property type="entry name" value="PbH1"/>
    <property type="match status" value="8"/>
</dbReference>
<proteinExistence type="predicted"/>
<dbReference type="Proteomes" id="UP000580839">
    <property type="component" value="Unassembled WGS sequence"/>
</dbReference>
<dbReference type="NCBIfam" id="TIGR03804">
    <property type="entry name" value="para_beta_helix"/>
    <property type="match status" value="1"/>
</dbReference>
<dbReference type="InterPro" id="IPR012334">
    <property type="entry name" value="Pectin_lyas_fold"/>
</dbReference>
<dbReference type="Gene3D" id="2.60.40.10">
    <property type="entry name" value="Immunoglobulins"/>
    <property type="match status" value="1"/>
</dbReference>
<protein>
    <submittedName>
        <fullName evidence="3">DUF11 domain-containing protein</fullName>
    </submittedName>
</protein>
<gene>
    <name evidence="3" type="ORF">HOP12_06070</name>
</gene>